<feature type="region of interest" description="Disordered" evidence="1">
    <location>
        <begin position="85"/>
        <end position="106"/>
    </location>
</feature>
<name>A0AAN8AJ65_ELEMC</name>
<comment type="caution">
    <text evidence="2">The sequence shown here is derived from an EMBL/GenBank/DDBJ whole genome shotgun (WGS) entry which is preliminary data.</text>
</comment>
<reference evidence="2 3" key="2">
    <citation type="journal article" date="2023" name="Mol. Biol. Evol.">
        <title>Genomics of Secondarily Temperate Adaptation in the Only Non-Antarctic Icefish.</title>
        <authorList>
            <person name="Rivera-Colon A.G."/>
            <person name="Rayamajhi N."/>
            <person name="Minhas B.F."/>
            <person name="Madrigal G."/>
            <person name="Bilyk K.T."/>
            <person name="Yoon V."/>
            <person name="Hune M."/>
            <person name="Gregory S."/>
            <person name="Cheng C.H.C."/>
            <person name="Catchen J.M."/>
        </authorList>
    </citation>
    <scope>NUCLEOTIDE SEQUENCE [LARGE SCALE GENOMIC DNA]</scope>
    <source>
        <strain evidence="2">JMC-PN-2008</strain>
    </source>
</reference>
<evidence type="ECO:0000313" key="2">
    <source>
        <dbReference type="EMBL" id="KAK5857123.1"/>
    </source>
</evidence>
<evidence type="ECO:0000313" key="3">
    <source>
        <dbReference type="Proteomes" id="UP001346869"/>
    </source>
</evidence>
<sequence>MLRVDPLLSLVGEKKKKNIQRTLEMPPDFSMTNHRLSQCRAVGTGHFVCTKQCLGGMRGLVHKEGGKYDNSHSIQIYGQDRGAPLDACQGTSTTPPFYSKPAKANV</sequence>
<protein>
    <submittedName>
        <fullName evidence="2">Uncharacterized protein</fullName>
    </submittedName>
</protein>
<keyword evidence="3" id="KW-1185">Reference proteome</keyword>
<dbReference type="Proteomes" id="UP001346869">
    <property type="component" value="Unassembled WGS sequence"/>
</dbReference>
<proteinExistence type="predicted"/>
<evidence type="ECO:0000256" key="1">
    <source>
        <dbReference type="SAM" id="MobiDB-lite"/>
    </source>
</evidence>
<reference evidence="2 3" key="1">
    <citation type="journal article" date="2023" name="Genes (Basel)">
        <title>Chromosome-Level Genome Assembly and Circadian Gene Repertoire of the Patagonia Blennie Eleginops maclovinus-The Closest Ancestral Proxy of Antarctic Cryonotothenioids.</title>
        <authorList>
            <person name="Cheng C.C."/>
            <person name="Rivera-Colon A.G."/>
            <person name="Minhas B.F."/>
            <person name="Wilson L."/>
            <person name="Rayamajhi N."/>
            <person name="Vargas-Chacoff L."/>
            <person name="Catchen J.M."/>
        </authorList>
    </citation>
    <scope>NUCLEOTIDE SEQUENCE [LARGE SCALE GENOMIC DNA]</scope>
    <source>
        <strain evidence="2">JMC-PN-2008</strain>
    </source>
</reference>
<organism evidence="2 3">
    <name type="scientific">Eleginops maclovinus</name>
    <name type="common">Patagonian blennie</name>
    <name type="synonym">Eleginus maclovinus</name>
    <dbReference type="NCBI Taxonomy" id="56733"/>
    <lineage>
        <taxon>Eukaryota</taxon>
        <taxon>Metazoa</taxon>
        <taxon>Chordata</taxon>
        <taxon>Craniata</taxon>
        <taxon>Vertebrata</taxon>
        <taxon>Euteleostomi</taxon>
        <taxon>Actinopterygii</taxon>
        <taxon>Neopterygii</taxon>
        <taxon>Teleostei</taxon>
        <taxon>Neoteleostei</taxon>
        <taxon>Acanthomorphata</taxon>
        <taxon>Eupercaria</taxon>
        <taxon>Perciformes</taxon>
        <taxon>Notothenioidei</taxon>
        <taxon>Eleginopidae</taxon>
        <taxon>Eleginops</taxon>
    </lineage>
</organism>
<gene>
    <name evidence="2" type="ORF">PBY51_010389</name>
</gene>
<dbReference type="EMBL" id="JAUZQC010000016">
    <property type="protein sequence ID" value="KAK5857123.1"/>
    <property type="molecule type" value="Genomic_DNA"/>
</dbReference>
<dbReference type="AlphaFoldDB" id="A0AAN8AJ65"/>
<accession>A0AAN8AJ65</accession>